<protein>
    <submittedName>
        <fullName evidence="1">Uncharacterized protein</fullName>
    </submittedName>
</protein>
<evidence type="ECO:0000313" key="1">
    <source>
        <dbReference type="Ensembl" id="ENSMUNP00000031735.1"/>
    </source>
</evidence>
<accession>A0A8V5GFZ1</accession>
<name>A0A8V5GFZ1_MELUD</name>
<dbReference type="Proteomes" id="UP000694405">
    <property type="component" value="Chromosome 4"/>
</dbReference>
<dbReference type="AlphaFoldDB" id="A0A8V5GFZ1"/>
<evidence type="ECO:0000313" key="2">
    <source>
        <dbReference type="Proteomes" id="UP000694405"/>
    </source>
</evidence>
<reference evidence="1" key="3">
    <citation type="submission" date="2025-09" db="UniProtKB">
        <authorList>
            <consortium name="Ensembl"/>
        </authorList>
    </citation>
    <scope>IDENTIFICATION</scope>
</reference>
<reference evidence="1" key="2">
    <citation type="submission" date="2025-08" db="UniProtKB">
        <authorList>
            <consortium name="Ensembl"/>
        </authorList>
    </citation>
    <scope>IDENTIFICATION</scope>
</reference>
<organism evidence="1 2">
    <name type="scientific">Melopsittacus undulatus</name>
    <name type="common">Budgerigar</name>
    <name type="synonym">Psittacus undulatus</name>
    <dbReference type="NCBI Taxonomy" id="13146"/>
    <lineage>
        <taxon>Eukaryota</taxon>
        <taxon>Metazoa</taxon>
        <taxon>Chordata</taxon>
        <taxon>Craniata</taxon>
        <taxon>Vertebrata</taxon>
        <taxon>Euteleostomi</taxon>
        <taxon>Archelosauria</taxon>
        <taxon>Archosauria</taxon>
        <taxon>Dinosauria</taxon>
        <taxon>Saurischia</taxon>
        <taxon>Theropoda</taxon>
        <taxon>Coelurosauria</taxon>
        <taxon>Aves</taxon>
        <taxon>Neognathae</taxon>
        <taxon>Neoaves</taxon>
        <taxon>Telluraves</taxon>
        <taxon>Australaves</taxon>
        <taxon>Psittaciformes</taxon>
        <taxon>Psittaculidae</taxon>
        <taxon>Melopsittacus</taxon>
    </lineage>
</organism>
<reference evidence="1" key="1">
    <citation type="submission" date="2020-03" db="EMBL/GenBank/DDBJ databases">
        <title>Melopsittacus undulatus (budgerigar) genome, bMelUnd1, maternal haplotype with Z.</title>
        <authorList>
            <person name="Gedman G."/>
            <person name="Mountcastle J."/>
            <person name="Haase B."/>
            <person name="Formenti G."/>
            <person name="Wright T."/>
            <person name="Apodaca J."/>
            <person name="Pelan S."/>
            <person name="Chow W."/>
            <person name="Rhie A."/>
            <person name="Howe K."/>
            <person name="Fedrigo O."/>
            <person name="Jarvis E.D."/>
        </authorList>
    </citation>
    <scope>NUCLEOTIDE SEQUENCE [LARGE SCALE GENOMIC DNA]</scope>
</reference>
<sequence length="120" mass="12895">MQRMKSIVRAGCAPLGMPSPWGRSSTVLASSSAVLVGRSACSNSGALASKFLLCVGAISGTPGTFLFTWLLGSISICWGLGSAFPYRRGQQVRLRSLATGLEKDMTLPERDARKIWGYYF</sequence>
<proteinExistence type="predicted"/>
<keyword evidence="2" id="KW-1185">Reference proteome</keyword>
<dbReference type="Ensembl" id="ENSMUNT00000030003.1">
    <property type="protein sequence ID" value="ENSMUNP00000031735.1"/>
    <property type="gene ID" value="ENSMUNG00000021069.1"/>
</dbReference>